<name>A0A5J6N529_9PROT</name>
<dbReference type="AlphaFoldDB" id="A0A5J6N529"/>
<dbReference type="InterPro" id="IPR052943">
    <property type="entry name" value="TMTC_O-mannosyl-trnsfr"/>
</dbReference>
<dbReference type="Proteomes" id="UP000325797">
    <property type="component" value="Chromosome"/>
</dbReference>
<dbReference type="KEGG" id="hadh:FRZ61_49930"/>
<organism evidence="1 2">
    <name type="scientific">Hypericibacter adhaerens</name>
    <dbReference type="NCBI Taxonomy" id="2602016"/>
    <lineage>
        <taxon>Bacteria</taxon>
        <taxon>Pseudomonadati</taxon>
        <taxon>Pseudomonadota</taxon>
        <taxon>Alphaproteobacteria</taxon>
        <taxon>Rhodospirillales</taxon>
        <taxon>Dongiaceae</taxon>
        <taxon>Hypericibacter</taxon>
    </lineage>
</organism>
<dbReference type="InterPro" id="IPR011990">
    <property type="entry name" value="TPR-like_helical_dom_sf"/>
</dbReference>
<protein>
    <submittedName>
        <fullName evidence="1">Uncharacterized protein</fullName>
    </submittedName>
</protein>
<dbReference type="PANTHER" id="PTHR44809">
    <property type="match status" value="1"/>
</dbReference>
<gene>
    <name evidence="1" type="ORF">FRZ61_49930</name>
</gene>
<dbReference type="Gene3D" id="3.40.50.2000">
    <property type="entry name" value="Glycogen Phosphorylase B"/>
    <property type="match status" value="1"/>
</dbReference>
<dbReference type="SUPFAM" id="SSF53756">
    <property type="entry name" value="UDP-Glycosyltransferase/glycogen phosphorylase"/>
    <property type="match status" value="1"/>
</dbReference>
<proteinExistence type="predicted"/>
<dbReference type="SUPFAM" id="SSF48452">
    <property type="entry name" value="TPR-like"/>
    <property type="match status" value="2"/>
</dbReference>
<dbReference type="EMBL" id="CP042582">
    <property type="protein sequence ID" value="QEX25048.1"/>
    <property type="molecule type" value="Genomic_DNA"/>
</dbReference>
<accession>A0A5J6N529</accession>
<evidence type="ECO:0000313" key="2">
    <source>
        <dbReference type="Proteomes" id="UP000325797"/>
    </source>
</evidence>
<reference evidence="1 2" key="1">
    <citation type="submission" date="2019-08" db="EMBL/GenBank/DDBJ databases">
        <title>Hyperibacter terrae gen. nov., sp. nov. and Hyperibacter viscosus sp. nov., two new members in the family Rhodospirillaceae isolated from the rhizosphere of Hypericum perforatum.</title>
        <authorList>
            <person name="Noviana Z."/>
        </authorList>
    </citation>
    <scope>NUCLEOTIDE SEQUENCE [LARGE SCALE GENOMIC DNA]</scope>
    <source>
        <strain evidence="1 2">R5959</strain>
    </source>
</reference>
<dbReference type="Pfam" id="PF14559">
    <property type="entry name" value="TPR_19"/>
    <property type="match status" value="1"/>
</dbReference>
<evidence type="ECO:0000313" key="1">
    <source>
        <dbReference type="EMBL" id="QEX25048.1"/>
    </source>
</evidence>
<dbReference type="Gene3D" id="1.25.40.10">
    <property type="entry name" value="Tetratricopeptide repeat domain"/>
    <property type="match status" value="2"/>
</dbReference>
<dbReference type="OrthoDB" id="6193797at2"/>
<keyword evidence="2" id="KW-1185">Reference proteome</keyword>
<sequence>MASLFRQALQAHQAGQAATAETLYRQAIAAGEEIRSARHNLALLLVERRAFAEAKAHLIALIASPDADAATHFMLARILIAEGDEAAAIPPLEFAHSLEPGSLPIRLELARLLAARTELARASSLLALPSDKAPVPERLAALRARAEIEIAWADLDPAEEELHLAAAEEALRGAQALAPHQPALLNNLALLLRHRGRLAEAETQARQLLAAASQLPESALTLAAVLAGRDPEREGEAVALLERTRTAAPDHPSVTWNLAHSLMRLRRWPEGWRHYARCFERPQRMAPPGPLWDGKPTGTPLLIWGEQGYGQVIQFARFLPRLADRSPHLMLACQRPLLRLLARLPGVGQVVDLADRLPSYGAHFPLLDLGMALGIQAKDLPGPIPYLQAPDADAPWNEIKASPAPRIGIVWAGNRQPDPLRSTTLDRFVRLAKRLDLRLFSLQIGPAAADIAGRGEGRIVDLAPLIRDFADTAAAIAGLDLVITIDTAMAHLAGALGGPAWVLLPHRAGWMWHFDQERSSWYPNLRLFRQAAVHDWDGVFVRVEAALAEWLGSGHARP</sequence>
<dbReference type="RefSeq" id="WP_151120341.1">
    <property type="nucleotide sequence ID" value="NZ_CP042582.1"/>
</dbReference>
<dbReference type="PANTHER" id="PTHR44809:SF1">
    <property type="entry name" value="PROTEIN O-MANNOSYL-TRANSFERASE TMTC1"/>
    <property type="match status" value="1"/>
</dbReference>